<keyword evidence="5" id="KW-0408">Iron</keyword>
<dbReference type="InterPro" id="IPR050783">
    <property type="entry name" value="Oxylipin_biosynth_metab"/>
</dbReference>
<dbReference type="InterPro" id="IPR037120">
    <property type="entry name" value="Haem_peroxidase_sf_animal"/>
</dbReference>
<proteinExistence type="predicted"/>
<name>A0ABQ0JXK7_9BACT</name>
<protein>
    <submittedName>
        <fullName evidence="6">Animal haem peroxidase family</fullName>
    </submittedName>
</protein>
<evidence type="ECO:0000256" key="4">
    <source>
        <dbReference type="ARBA" id="ARBA00023002"/>
    </source>
</evidence>
<dbReference type="PANTHER" id="PTHR11903">
    <property type="entry name" value="PROSTAGLANDIN G/H SYNTHASE"/>
    <property type="match status" value="1"/>
</dbReference>
<dbReference type="RefSeq" id="WP_052563540.1">
    <property type="nucleotide sequence ID" value="NZ_BAFN01000001.1"/>
</dbReference>
<evidence type="ECO:0000313" key="6">
    <source>
        <dbReference type="EMBL" id="GAN33503.1"/>
    </source>
</evidence>
<evidence type="ECO:0000256" key="3">
    <source>
        <dbReference type="ARBA" id="ARBA00022964"/>
    </source>
</evidence>
<gene>
    <name evidence="6" type="ORF">BROSI_A2028</name>
</gene>
<dbReference type="InterPro" id="IPR010255">
    <property type="entry name" value="Haem_peroxidase_sf"/>
</dbReference>
<dbReference type="SUPFAM" id="SSF48113">
    <property type="entry name" value="Heme-dependent peroxidases"/>
    <property type="match status" value="1"/>
</dbReference>
<dbReference type="Gene3D" id="1.10.640.10">
    <property type="entry name" value="Haem peroxidase domain superfamily, animal type"/>
    <property type="match status" value="1"/>
</dbReference>
<evidence type="ECO:0000313" key="7">
    <source>
        <dbReference type="Proteomes" id="UP000032309"/>
    </source>
</evidence>
<organism evidence="6 7">
    <name type="scientific">Candidatus Brocadia sinica JPN1</name>
    <dbReference type="NCBI Taxonomy" id="1197129"/>
    <lineage>
        <taxon>Bacteria</taxon>
        <taxon>Pseudomonadati</taxon>
        <taxon>Planctomycetota</taxon>
        <taxon>Candidatus Brocadiia</taxon>
        <taxon>Candidatus Brocadiales</taxon>
        <taxon>Candidatus Brocadiaceae</taxon>
        <taxon>Candidatus Brocadia</taxon>
    </lineage>
</organism>
<evidence type="ECO:0000256" key="2">
    <source>
        <dbReference type="ARBA" id="ARBA00022821"/>
    </source>
</evidence>
<sequence length="807" mass="92600">MTRILLISCMFLSVFIGCKKPETEISEERSVIEDIAARLNPRVKRNQDRPWVLWQWFTGTRYDIASRQLTQAVGIAAALGELEKFRINLVANNMHDTNGAWGDRGRQTGDERRVVWKAMQDGSSCGERSLKNPVYRARTLDGRCNDFDNPLMGAVGQRFGRNVTIETANRSVIDFHRKVTSSQDAGDPNPRVISERLLVRKDPFNHHAAPFFNLWASAWIQFMTHDWFSHTRDGWNDNSNTFSISESKLQSLAKVGQGGGWEVARTLHDDQKGLAGLKNIPVETWKNTVTFWWDASQLYGWDQETQQRVLDPKDKAKLKVSDTGVLPSYSEVGLHPPKGFLDQEISAFADNWWVGLSLMHVMFSKEHNYIVDQLRQNATPPSGAAAWSDEELYDTARLIISALLAKIHTIEWTPQLLYNRLGDMAMHTNWQGLLGSTQGDSPFKEEIMRIAREGSKKAINDFTATLQDFRKDELVSLAVTGTGVMGMPRAEHFGVPFTLTEEFTSVYRLHPTIPDFLAIYDADVLSQGQVRQFSGRELESKVPGIKTVQNQIAIVDTVREGSKRFMRGIGIDSIALSFGLTGCGQLTLENFPCFMTELVVPQAPGGKIDLAAMDIIRDRERGVPRFNEFRRQLQLKPLKDFTDFIDKELVWEIENNRSRDFRKDPNLTADELQAKQAELKRQQRLVEEMRKVYDSDIEKVDLLVGILAEFSRPHGFVISETQFQVFILNASRRLFSDRFFTEHYRPEFYTRWGFDYVNTTNMVDVIKRQFPKLRPALRNVKNPFDLWDRKRSDFALEYQKRGDFLQE</sequence>
<dbReference type="Proteomes" id="UP000032309">
    <property type="component" value="Unassembled WGS sequence"/>
</dbReference>
<dbReference type="PROSITE" id="PS50292">
    <property type="entry name" value="PEROXIDASE_3"/>
    <property type="match status" value="1"/>
</dbReference>
<keyword evidence="4" id="KW-0560">Oxidoreductase</keyword>
<dbReference type="Pfam" id="PF03098">
    <property type="entry name" value="An_peroxidase"/>
    <property type="match status" value="1"/>
</dbReference>
<keyword evidence="6" id="KW-0575">Peroxidase</keyword>
<keyword evidence="2" id="KW-0611">Plant defense</keyword>
<evidence type="ECO:0000256" key="1">
    <source>
        <dbReference type="ARBA" id="ARBA00022723"/>
    </source>
</evidence>
<dbReference type="EMBL" id="BAFN01000001">
    <property type="protein sequence ID" value="GAN33503.1"/>
    <property type="molecule type" value="Genomic_DNA"/>
</dbReference>
<dbReference type="PANTHER" id="PTHR11903:SF11">
    <property type="entry name" value="ALPHA-DIOXYGENASE 1"/>
    <property type="match status" value="1"/>
</dbReference>
<keyword evidence="3" id="KW-0223">Dioxygenase</keyword>
<accession>A0ABQ0JXK7</accession>
<keyword evidence="1" id="KW-0479">Metal-binding</keyword>
<evidence type="ECO:0000256" key="5">
    <source>
        <dbReference type="ARBA" id="ARBA00023004"/>
    </source>
</evidence>
<comment type="caution">
    <text evidence="6">The sequence shown here is derived from an EMBL/GenBank/DDBJ whole genome shotgun (WGS) entry which is preliminary data.</text>
</comment>
<dbReference type="PROSITE" id="PS51257">
    <property type="entry name" value="PROKAR_LIPOPROTEIN"/>
    <property type="match status" value="1"/>
</dbReference>
<keyword evidence="7" id="KW-1185">Reference proteome</keyword>
<reference evidence="7" key="1">
    <citation type="journal article" date="2015" name="Genome Announc.">
        <title>Draft Genome Sequence of an Anaerobic Ammonium-Oxidizing Bacterium, "Candidatus Brocadia sinica".</title>
        <authorList>
            <person name="Oshiki M."/>
            <person name="Shinyako-Hata K."/>
            <person name="Satoh H."/>
            <person name="Okabe S."/>
        </authorList>
    </citation>
    <scope>NUCLEOTIDE SEQUENCE [LARGE SCALE GENOMIC DNA]</scope>
    <source>
        <strain evidence="7">JPN1</strain>
    </source>
</reference>
<dbReference type="GO" id="GO:0004601">
    <property type="term" value="F:peroxidase activity"/>
    <property type="evidence" value="ECO:0007669"/>
    <property type="project" value="UniProtKB-KW"/>
</dbReference>
<dbReference type="InterPro" id="IPR019791">
    <property type="entry name" value="Haem_peroxidase_animal"/>
</dbReference>